<feature type="transmembrane region" description="Helical" evidence="1">
    <location>
        <begin position="12"/>
        <end position="30"/>
    </location>
</feature>
<accession>A0ABV0RB86</accession>
<gene>
    <name evidence="2" type="ORF">XENOCAPTIV_021735</name>
</gene>
<evidence type="ECO:0000256" key="1">
    <source>
        <dbReference type="SAM" id="Phobius"/>
    </source>
</evidence>
<evidence type="ECO:0000313" key="2">
    <source>
        <dbReference type="EMBL" id="MEQ2204951.1"/>
    </source>
</evidence>
<proteinExistence type="predicted"/>
<dbReference type="EMBL" id="JAHRIN010038385">
    <property type="protein sequence ID" value="MEQ2204951.1"/>
    <property type="molecule type" value="Genomic_DNA"/>
</dbReference>
<protein>
    <recommendedName>
        <fullName evidence="4">Secreted protein</fullName>
    </recommendedName>
</protein>
<name>A0ABV0RB86_9TELE</name>
<keyword evidence="1" id="KW-0472">Membrane</keyword>
<dbReference type="Proteomes" id="UP001434883">
    <property type="component" value="Unassembled WGS sequence"/>
</dbReference>
<evidence type="ECO:0000313" key="3">
    <source>
        <dbReference type="Proteomes" id="UP001434883"/>
    </source>
</evidence>
<comment type="caution">
    <text evidence="2">The sequence shown here is derived from an EMBL/GenBank/DDBJ whole genome shotgun (WGS) entry which is preliminary data.</text>
</comment>
<keyword evidence="1" id="KW-1133">Transmembrane helix</keyword>
<keyword evidence="3" id="KW-1185">Reference proteome</keyword>
<organism evidence="2 3">
    <name type="scientific">Xenoophorus captivus</name>
    <dbReference type="NCBI Taxonomy" id="1517983"/>
    <lineage>
        <taxon>Eukaryota</taxon>
        <taxon>Metazoa</taxon>
        <taxon>Chordata</taxon>
        <taxon>Craniata</taxon>
        <taxon>Vertebrata</taxon>
        <taxon>Euteleostomi</taxon>
        <taxon>Actinopterygii</taxon>
        <taxon>Neopterygii</taxon>
        <taxon>Teleostei</taxon>
        <taxon>Neoteleostei</taxon>
        <taxon>Acanthomorphata</taxon>
        <taxon>Ovalentaria</taxon>
        <taxon>Atherinomorphae</taxon>
        <taxon>Cyprinodontiformes</taxon>
        <taxon>Goodeidae</taxon>
        <taxon>Xenoophorus</taxon>
    </lineage>
</organism>
<reference evidence="2 3" key="1">
    <citation type="submission" date="2021-06" db="EMBL/GenBank/DDBJ databases">
        <authorList>
            <person name="Palmer J.M."/>
        </authorList>
    </citation>
    <scope>NUCLEOTIDE SEQUENCE [LARGE SCALE GENOMIC DNA]</scope>
    <source>
        <strain evidence="2 3">XC_2019</strain>
        <tissue evidence="2">Muscle</tissue>
    </source>
</reference>
<sequence>MCFFSDSRVLYMFTISLGGFMVWSTSLCIASSRQHSQLNGAMYRLSITWHTSCRSGCRSLPVTKLSSRTCLVGQDFLFKPTESSSLDPNTFDLRDRDSDIEVRPLLTSISQTPHSCYMQKS</sequence>
<evidence type="ECO:0008006" key="4">
    <source>
        <dbReference type="Google" id="ProtNLM"/>
    </source>
</evidence>
<keyword evidence="1" id="KW-0812">Transmembrane</keyword>